<proteinExistence type="predicted"/>
<dbReference type="KEGG" id="ndv:NDEV_1720"/>
<accession>A0A128A584</accession>
<evidence type="ECO:0000313" key="2">
    <source>
        <dbReference type="Proteomes" id="UP000196239"/>
    </source>
</evidence>
<keyword evidence="2" id="KW-1185">Reference proteome</keyword>
<sequence>MMKSGATIDLKYLDFGKNDFIP</sequence>
<protein>
    <submittedName>
        <fullName evidence="1">Uncharacterized protein</fullName>
    </submittedName>
</protein>
<reference evidence="2" key="1">
    <citation type="submission" date="2015-10" db="EMBL/GenBank/DDBJ databases">
        <authorList>
            <person name="Lehtovirta-Morley L.E."/>
            <person name="Vieille C."/>
        </authorList>
    </citation>
    <scope>NUCLEOTIDE SEQUENCE [LARGE SCALE GENOMIC DNA]</scope>
</reference>
<name>A0A128A584_9ARCH</name>
<evidence type="ECO:0000313" key="1">
    <source>
        <dbReference type="EMBL" id="CUR52482.1"/>
    </source>
</evidence>
<organism evidence="1 2">
    <name type="scientific">Nitrosotalea devaniterrae</name>
    <dbReference type="NCBI Taxonomy" id="1078905"/>
    <lineage>
        <taxon>Archaea</taxon>
        <taxon>Nitrososphaerota</taxon>
        <taxon>Nitrososphaeria</taxon>
        <taxon>Nitrosotaleales</taxon>
        <taxon>Nitrosotaleaceae</taxon>
        <taxon>Nitrosotalea</taxon>
    </lineage>
</organism>
<dbReference type="AlphaFoldDB" id="A0A128A584"/>
<dbReference type="Proteomes" id="UP000196239">
    <property type="component" value="Chromosome 1"/>
</dbReference>
<dbReference type="EMBL" id="LN890280">
    <property type="protein sequence ID" value="CUR52482.1"/>
    <property type="molecule type" value="Genomic_DNA"/>
</dbReference>
<gene>
    <name evidence="1" type="ORF">NDEV_1720</name>
</gene>